<reference evidence="4" key="1">
    <citation type="journal article" date="2010" name="ISME J.">
        <title>Metagenome of the Mediterranean deep chlorophyll maximum studied by direct and fosmid library 454 pyrosequencing.</title>
        <authorList>
            <person name="Ghai R."/>
            <person name="Martin-Cuadrado A.B."/>
            <person name="Molto A.G."/>
            <person name="Heredia I.G."/>
            <person name="Cabrera R."/>
            <person name="Martin J."/>
            <person name="Verdu M."/>
            <person name="Deschamps P."/>
            <person name="Moreira D."/>
            <person name="Lopez-Garcia P."/>
            <person name="Mira A."/>
            <person name="Rodriguez-Valera F."/>
        </authorList>
    </citation>
    <scope>NUCLEOTIDE SEQUENCE</scope>
</reference>
<dbReference type="EMBL" id="GU943084">
    <property type="protein sequence ID" value="ADD95697.1"/>
    <property type="molecule type" value="Genomic_DNA"/>
</dbReference>
<evidence type="ECO:0000259" key="3">
    <source>
        <dbReference type="PROSITE" id="PS51335"/>
    </source>
</evidence>
<evidence type="ECO:0008006" key="5">
    <source>
        <dbReference type="Google" id="ProtNLM"/>
    </source>
</evidence>
<dbReference type="Pfam" id="PF04727">
    <property type="entry name" value="ELMO_CED12"/>
    <property type="match status" value="1"/>
</dbReference>
<feature type="domain" description="PH" evidence="2">
    <location>
        <begin position="1"/>
        <end position="105"/>
    </location>
</feature>
<sequence length="585" mass="65735">FKRRWCVLASRTAEPEEVNGEDVPCCRLLSYYGGPQSERPNGCICLVDQTYSVSLPKHERIGHPFGIRIDLQATAGVEQKLKWILAATDEDERQSWLAMLGESGAVMCDKIRIAKQLSVLAAEKHGPAEKAGWLWKAGKVNKAFKKRWCMLLSPPSAHAHGDEYEELNRYLVYYDAREGQKAKGVVVLPHRGYVLNRLPRDESGSALGERAMRLDIVTGPQAGRHYVLSSLSDDDIFSWEMSLLVGSTSVEPQHVHTPNQLQRFAAALVLQVSGTSFDPCDSEDLALLRRFWTAGHAGELALEDAVVPEFTPKGEAWKRWGFQRDDPGSDLRAAGRLALRQMIFFLEKYPHEATKMAAEQSRRDLLVNGYPWAAVGVNVTRLVLMLFDLTAPMGMHADWKLARRAYWHLIGDGPDSAPFCELYCLAFVVVDKEFNESNGTYLEFGNVIQRARTKLLHVLANCSRDDTVASLWIRAISPQQAVEVHEPADAAEYRHPWIHVTHGETRLRATSSAVFEDLLAEPGLSMEKQMNIQRLRLARNAAAPSADQTAKDQRRFRELLEDIGGDMEDALQVQRAIKERDILRA</sequence>
<dbReference type="InterPro" id="IPR050868">
    <property type="entry name" value="ELMO_domain-containing"/>
</dbReference>
<name>D6PIZ6_9ZZZZ</name>
<dbReference type="SUPFAM" id="SSF50729">
    <property type="entry name" value="PH domain-like"/>
    <property type="match status" value="2"/>
</dbReference>
<dbReference type="InterPro" id="IPR006816">
    <property type="entry name" value="ELMO_dom"/>
</dbReference>
<dbReference type="PANTHER" id="PTHR12771">
    <property type="entry name" value="ENGULFMENT AND CELL MOTILITY"/>
    <property type="match status" value="1"/>
</dbReference>
<evidence type="ECO:0000259" key="2">
    <source>
        <dbReference type="PROSITE" id="PS50003"/>
    </source>
</evidence>
<dbReference type="AlphaFoldDB" id="D6PIZ6"/>
<feature type="non-terminal residue" evidence="4">
    <location>
        <position position="1"/>
    </location>
</feature>
<dbReference type="Gene3D" id="2.30.29.30">
    <property type="entry name" value="Pleckstrin-homology domain (PH domain)/Phosphotyrosine-binding domain (PTB)"/>
    <property type="match status" value="2"/>
</dbReference>
<accession>D6PIZ6</accession>
<dbReference type="InterPro" id="IPR011993">
    <property type="entry name" value="PH-like_dom_sf"/>
</dbReference>
<evidence type="ECO:0000256" key="1">
    <source>
        <dbReference type="ARBA" id="ARBA00024863"/>
    </source>
</evidence>
<dbReference type="PANTHER" id="PTHR12771:SF56">
    <property type="entry name" value="CED-12"/>
    <property type="match status" value="1"/>
</dbReference>
<proteinExistence type="predicted"/>
<feature type="domain" description="ELMO" evidence="3">
    <location>
        <begin position="283"/>
        <end position="459"/>
    </location>
</feature>
<dbReference type="PROSITE" id="PS51335">
    <property type="entry name" value="ELMO"/>
    <property type="match status" value="1"/>
</dbReference>
<comment type="function">
    <text evidence="1">Involved in cytoskeletal rearrangements required for phagocytosis of apoptotic cells and cell motility. Acts in association with DOCK1 and CRK. Was initially proposed to be required in complex with DOCK1 to activate Rac Rho small GTPases. May enhance the guanine nucleotide exchange factor (GEF) activity of DOCK1.</text>
</comment>
<evidence type="ECO:0000313" key="4">
    <source>
        <dbReference type="EMBL" id="ADD95697.1"/>
    </source>
</evidence>
<dbReference type="PROSITE" id="PS50003">
    <property type="entry name" value="PH_DOMAIN"/>
    <property type="match status" value="1"/>
</dbReference>
<dbReference type="InterPro" id="IPR001849">
    <property type="entry name" value="PH_domain"/>
</dbReference>
<protein>
    <recommendedName>
        <fullName evidence="5">PH domain-containing protein</fullName>
    </recommendedName>
</protein>
<organism evidence="4">
    <name type="scientific">uncultured organism MedDCM-OCT-S01-C25</name>
    <dbReference type="NCBI Taxonomy" id="743600"/>
    <lineage>
        <taxon>unclassified sequences</taxon>
        <taxon>environmental samples</taxon>
    </lineage>
</organism>
<dbReference type="CDD" id="cd00821">
    <property type="entry name" value="PH"/>
    <property type="match status" value="1"/>
</dbReference>